<feature type="compositionally biased region" description="Basic and acidic residues" evidence="1">
    <location>
        <begin position="262"/>
        <end position="275"/>
    </location>
</feature>
<evidence type="ECO:0000259" key="3">
    <source>
        <dbReference type="Pfam" id="PF13751"/>
    </source>
</evidence>
<dbReference type="InterPro" id="IPR025668">
    <property type="entry name" value="Tnp_DDE_dom"/>
</dbReference>
<evidence type="ECO:0000259" key="2">
    <source>
        <dbReference type="Pfam" id="PF05598"/>
    </source>
</evidence>
<feature type="domain" description="Transposase InsH N-terminal" evidence="2">
    <location>
        <begin position="33"/>
        <end position="113"/>
    </location>
</feature>
<dbReference type="Pfam" id="PF05598">
    <property type="entry name" value="DUF772"/>
    <property type="match status" value="1"/>
</dbReference>
<evidence type="ECO:0000256" key="1">
    <source>
        <dbReference type="SAM" id="MobiDB-lite"/>
    </source>
</evidence>
<dbReference type="PANTHER" id="PTHR35604">
    <property type="entry name" value="TRANSPOSASE INSH FOR INSERTION SEQUENCE ELEMENT IS5A-RELATED"/>
    <property type="match status" value="1"/>
</dbReference>
<keyword evidence="5" id="KW-1185">Reference proteome</keyword>
<protein>
    <submittedName>
        <fullName evidence="4">DUF397 domain-containing protein</fullName>
    </submittedName>
</protein>
<dbReference type="InterPro" id="IPR047629">
    <property type="entry name" value="IS1182_transpos"/>
</dbReference>
<dbReference type="AlphaFoldDB" id="A0A2V4N8M4"/>
<comment type="caution">
    <text evidence="4">The sequence shown here is derived from an EMBL/GenBank/DDBJ whole genome shotgun (WGS) entry which is preliminary data.</text>
</comment>
<feature type="domain" description="Transposase DDE" evidence="3">
    <location>
        <begin position="418"/>
        <end position="541"/>
    </location>
</feature>
<dbReference type="EMBL" id="PYBW01000054">
    <property type="protein sequence ID" value="PYC77879.1"/>
    <property type="molecule type" value="Genomic_DNA"/>
</dbReference>
<evidence type="ECO:0000313" key="5">
    <source>
        <dbReference type="Proteomes" id="UP000248039"/>
    </source>
</evidence>
<proteinExistence type="predicted"/>
<gene>
    <name evidence="4" type="ORF">C7C46_17610</name>
</gene>
<dbReference type="NCBIfam" id="NF033551">
    <property type="entry name" value="transpos_IS1182"/>
    <property type="match status" value="1"/>
</dbReference>
<feature type="region of interest" description="Disordered" evidence="1">
    <location>
        <begin position="262"/>
        <end position="289"/>
    </location>
</feature>
<dbReference type="RefSeq" id="WP_110670771.1">
    <property type="nucleotide sequence ID" value="NZ_PYBW01000054.1"/>
</dbReference>
<reference evidence="4 5" key="1">
    <citation type="submission" date="2018-03" db="EMBL/GenBank/DDBJ databases">
        <title>Bioinformatic expansion and discovery of thiopeptide antibiotics.</title>
        <authorList>
            <person name="Schwalen C.J."/>
            <person name="Hudson G.A."/>
            <person name="Mitchell D.A."/>
        </authorList>
    </citation>
    <scope>NUCLEOTIDE SEQUENCE [LARGE SCALE GENOMIC DNA]</scope>
    <source>
        <strain evidence="4 5">ATCC 21389</strain>
    </source>
</reference>
<organism evidence="4 5">
    <name type="scientific">Streptomyces tateyamensis</name>
    <dbReference type="NCBI Taxonomy" id="565073"/>
    <lineage>
        <taxon>Bacteria</taxon>
        <taxon>Bacillati</taxon>
        <taxon>Actinomycetota</taxon>
        <taxon>Actinomycetes</taxon>
        <taxon>Kitasatosporales</taxon>
        <taxon>Streptomycetaceae</taxon>
        <taxon>Streptomyces</taxon>
    </lineage>
</organism>
<evidence type="ECO:0000313" key="4">
    <source>
        <dbReference type="EMBL" id="PYC77879.1"/>
    </source>
</evidence>
<accession>A0A2V4N8M4</accession>
<dbReference type="OrthoDB" id="4334464at2"/>
<dbReference type="Proteomes" id="UP000248039">
    <property type="component" value="Unassembled WGS sequence"/>
</dbReference>
<dbReference type="PANTHER" id="PTHR35604:SF2">
    <property type="entry name" value="TRANSPOSASE INSH FOR INSERTION SEQUENCE ELEMENT IS5A-RELATED"/>
    <property type="match status" value="1"/>
</dbReference>
<sequence length="566" mass="62853">MEPQPWPEPAPEVARAVRAKNYGRNVPLPVAVRDRLGELFPDTEFADAFGLTGPAGWSPGRLALITVFQMAENLTDRQAAEAVRDRLSWMYALGLGLEDTGFDFTVLSQFRTRVAEHQLEEKVLDLLLARLTEQGLLAAGGKQRTDSTHVISAVRDLNRLELAGESVRAAVEALTVAAPDWVAAVLDVPGWSRRYDTRIDTWRMPSSKTKRDQLALTYGRDGFALLSAVFDPRSPHWLRELPAVQTLRVVLLQNYTRTVDARGRETAKRRERAEEGGDGLPPGHLRIASPYDTDTRWSAKGDMFWNGFKLHVTETCTTAPEDERTGPNLITDVATTASTVPDIKALEPIHQRQHRRGLLPGEHYLDSGYASADAIVTARTRGVALITPVLLDQSRQAREKAGFDAANFTIDWKYQQASCPTGQTSSSWSPCLQRGRPVTVVKFTRSTCGPCPARERCTTGKAGYRQLTLHPKAMTDALRTARADQAGRDWQADYALRSGAEGTIRQAVAVTGSRRARYRGLSKTRLEHVYSAVALNLIRLHAWWHGRPLDRTRTSHLARLELTLAA</sequence>
<dbReference type="InterPro" id="IPR008490">
    <property type="entry name" value="Transposase_InsH_N"/>
</dbReference>
<dbReference type="Pfam" id="PF13751">
    <property type="entry name" value="DDE_Tnp_1_6"/>
    <property type="match status" value="1"/>
</dbReference>
<name>A0A2V4N8M4_9ACTN</name>